<organism evidence="2 3">
    <name type="scientific">Arenimonas soli</name>
    <dbReference type="NCBI Taxonomy" id="2269504"/>
    <lineage>
        <taxon>Bacteria</taxon>
        <taxon>Pseudomonadati</taxon>
        <taxon>Pseudomonadota</taxon>
        <taxon>Gammaproteobacteria</taxon>
        <taxon>Lysobacterales</taxon>
        <taxon>Lysobacteraceae</taxon>
        <taxon>Arenimonas</taxon>
    </lineage>
</organism>
<keyword evidence="3" id="KW-1185">Reference proteome</keyword>
<protein>
    <recommendedName>
        <fullName evidence="1">Methyltransferase type 11 domain-containing protein</fullName>
    </recommendedName>
</protein>
<dbReference type="Pfam" id="PF08241">
    <property type="entry name" value="Methyltransf_11"/>
    <property type="match status" value="1"/>
</dbReference>
<evidence type="ECO:0000313" key="3">
    <source>
        <dbReference type="Proteomes" id="UP000623419"/>
    </source>
</evidence>
<feature type="domain" description="Methyltransferase type 11" evidence="1">
    <location>
        <begin position="145"/>
        <end position="219"/>
    </location>
</feature>
<sequence>MRGWLRRKLRAPALPAADGVSAPPQADAYSGRDKWQAMAGSARARAQQQIAGQVGAAAGVDGWSGWCGLCRVPVAFSLPSAASGQAPNLREEMSCPRCRLIARNRAAFALLIDGLDLDKSRVYLTEQASVAYLWLQAQCPGLVGSEYGLDAVKRAHLQSWYASMGGRGELAERDVTRLDLEDASLDVIGSFDVLEHVPDYPAALREFARCLRPGGRLVLTVPFIDSAADSVLRARVRDDGSIEHLLPPEIHGDPVSGGVLCFHHFGWDLLSACQAAGFRRAQWVRTWSPREGLFGLWTLVARR</sequence>
<proteinExistence type="predicted"/>
<dbReference type="Proteomes" id="UP000623419">
    <property type="component" value="Unassembled WGS sequence"/>
</dbReference>
<dbReference type="RefSeq" id="WP_188660157.1">
    <property type="nucleotide sequence ID" value="NZ_BMKC01000001.1"/>
</dbReference>
<evidence type="ECO:0000259" key="1">
    <source>
        <dbReference type="Pfam" id="PF08241"/>
    </source>
</evidence>
<evidence type="ECO:0000313" key="2">
    <source>
        <dbReference type="EMBL" id="GGA67501.1"/>
    </source>
</evidence>
<accession>A0ABQ1HB89</accession>
<dbReference type="EMBL" id="BMKC01000001">
    <property type="protein sequence ID" value="GGA67501.1"/>
    <property type="molecule type" value="Genomic_DNA"/>
</dbReference>
<comment type="caution">
    <text evidence="2">The sequence shown here is derived from an EMBL/GenBank/DDBJ whole genome shotgun (WGS) entry which is preliminary data.</text>
</comment>
<dbReference type="CDD" id="cd02440">
    <property type="entry name" value="AdoMet_MTases"/>
    <property type="match status" value="1"/>
</dbReference>
<reference evidence="3" key="1">
    <citation type="journal article" date="2019" name="Int. J. Syst. Evol. Microbiol.">
        <title>The Global Catalogue of Microorganisms (GCM) 10K type strain sequencing project: providing services to taxonomists for standard genome sequencing and annotation.</title>
        <authorList>
            <consortium name="The Broad Institute Genomics Platform"/>
            <consortium name="The Broad Institute Genome Sequencing Center for Infectious Disease"/>
            <person name="Wu L."/>
            <person name="Ma J."/>
        </authorList>
    </citation>
    <scope>NUCLEOTIDE SEQUENCE [LARGE SCALE GENOMIC DNA]</scope>
    <source>
        <strain evidence="3">CGMCC 1.15905</strain>
    </source>
</reference>
<dbReference type="SUPFAM" id="SSF53335">
    <property type="entry name" value="S-adenosyl-L-methionine-dependent methyltransferases"/>
    <property type="match status" value="1"/>
</dbReference>
<dbReference type="InterPro" id="IPR029063">
    <property type="entry name" value="SAM-dependent_MTases_sf"/>
</dbReference>
<gene>
    <name evidence="2" type="ORF">GCM10011521_02030</name>
</gene>
<dbReference type="InterPro" id="IPR013216">
    <property type="entry name" value="Methyltransf_11"/>
</dbReference>
<dbReference type="Gene3D" id="3.40.50.150">
    <property type="entry name" value="Vaccinia Virus protein VP39"/>
    <property type="match status" value="1"/>
</dbReference>
<name>A0ABQ1HB89_9GAMM</name>